<dbReference type="Proteomes" id="UP000198981">
    <property type="component" value="Unassembled WGS sequence"/>
</dbReference>
<dbReference type="InterPro" id="IPR009057">
    <property type="entry name" value="Homeodomain-like_sf"/>
</dbReference>
<dbReference type="STRING" id="1960309.SAMN03159343_2209"/>
<evidence type="ECO:0000256" key="2">
    <source>
        <dbReference type="ARBA" id="ARBA00023125"/>
    </source>
</evidence>
<dbReference type="PRINTS" id="PR00455">
    <property type="entry name" value="HTHTETR"/>
</dbReference>
<keyword evidence="7" id="KW-1185">Reference proteome</keyword>
<sequence length="239" mass="24455">MTASTRPRADTRQAIVEAAVGLLRSGGAEAVTTRAVAEAAGVQAPAIYRAFGDKDGLLEAVVEHELAEHVAAKAAVVRAAGESGADPVEDLREGWRSQVEFGLSHPAVFGLLSDPARAGRSAAAQAGREVLAARVHRVAQAGRLAVGEQHAAELVHAAGTGLVLTLLALPADRRDPALADAMLDAVLARVLVDAPTAGDPGVVPAAAALRAHADDLDVLSPGERSLLAEWLDRVVAAGR</sequence>
<dbReference type="SUPFAM" id="SSF46689">
    <property type="entry name" value="Homeodomain-like"/>
    <property type="match status" value="1"/>
</dbReference>
<dbReference type="InterPro" id="IPR050109">
    <property type="entry name" value="HTH-type_TetR-like_transc_reg"/>
</dbReference>
<dbReference type="PANTHER" id="PTHR30055:SF234">
    <property type="entry name" value="HTH-TYPE TRANSCRIPTIONAL REGULATOR BETI"/>
    <property type="match status" value="1"/>
</dbReference>
<reference evidence="7" key="1">
    <citation type="submission" date="2016-10" db="EMBL/GenBank/DDBJ databases">
        <authorList>
            <person name="Varghese N."/>
            <person name="Submissions S."/>
        </authorList>
    </citation>
    <scope>NUCLEOTIDE SEQUENCE [LARGE SCALE GENOMIC DNA]</scope>
    <source>
        <strain evidence="7">DSM 45722</strain>
    </source>
</reference>
<protein>
    <submittedName>
        <fullName evidence="6">Transcriptional regulator, TetR family</fullName>
    </submittedName>
</protein>
<accession>A0A1G4Y7Z1</accession>
<dbReference type="Gene3D" id="1.10.357.10">
    <property type="entry name" value="Tetracycline Repressor, domain 2"/>
    <property type="match status" value="1"/>
</dbReference>
<evidence type="ECO:0000256" key="4">
    <source>
        <dbReference type="PROSITE-ProRule" id="PRU00335"/>
    </source>
</evidence>
<dbReference type="PROSITE" id="PS50977">
    <property type="entry name" value="HTH_TETR_2"/>
    <property type="match status" value="1"/>
</dbReference>
<keyword evidence="3" id="KW-0804">Transcription</keyword>
<dbReference type="InterPro" id="IPR001647">
    <property type="entry name" value="HTH_TetR"/>
</dbReference>
<feature type="DNA-binding region" description="H-T-H motif" evidence="4">
    <location>
        <begin position="32"/>
        <end position="51"/>
    </location>
</feature>
<dbReference type="EMBL" id="FMUH01000003">
    <property type="protein sequence ID" value="SCX49509.1"/>
    <property type="molecule type" value="Genomic_DNA"/>
</dbReference>
<evidence type="ECO:0000313" key="7">
    <source>
        <dbReference type="Proteomes" id="UP000198981"/>
    </source>
</evidence>
<dbReference type="RefSeq" id="WP_092803808.1">
    <property type="nucleotide sequence ID" value="NZ_FMUH01000003.1"/>
</dbReference>
<keyword evidence="2 4" id="KW-0238">DNA-binding</keyword>
<evidence type="ECO:0000259" key="5">
    <source>
        <dbReference type="PROSITE" id="PS50977"/>
    </source>
</evidence>
<dbReference type="PANTHER" id="PTHR30055">
    <property type="entry name" value="HTH-TYPE TRANSCRIPTIONAL REGULATOR RUTR"/>
    <property type="match status" value="1"/>
</dbReference>
<name>A0A1G4Y7Z1_9ACTN</name>
<keyword evidence="1" id="KW-0805">Transcription regulation</keyword>
<gene>
    <name evidence="6" type="ORF">SAMN03159343_2209</name>
</gene>
<evidence type="ECO:0000256" key="1">
    <source>
        <dbReference type="ARBA" id="ARBA00023015"/>
    </source>
</evidence>
<evidence type="ECO:0000256" key="3">
    <source>
        <dbReference type="ARBA" id="ARBA00023163"/>
    </source>
</evidence>
<dbReference type="AlphaFoldDB" id="A0A1G4Y7Z1"/>
<dbReference type="Pfam" id="PF00440">
    <property type="entry name" value="TetR_N"/>
    <property type="match status" value="1"/>
</dbReference>
<dbReference type="OrthoDB" id="3784817at2"/>
<evidence type="ECO:0000313" key="6">
    <source>
        <dbReference type="EMBL" id="SCX49509.1"/>
    </source>
</evidence>
<feature type="domain" description="HTH tetR-type" evidence="5">
    <location>
        <begin position="9"/>
        <end position="69"/>
    </location>
</feature>
<dbReference type="GO" id="GO:0000976">
    <property type="term" value="F:transcription cis-regulatory region binding"/>
    <property type="evidence" value="ECO:0007669"/>
    <property type="project" value="TreeGrafter"/>
</dbReference>
<organism evidence="6 7">
    <name type="scientific">Klenkia marina</name>
    <dbReference type="NCBI Taxonomy" id="1960309"/>
    <lineage>
        <taxon>Bacteria</taxon>
        <taxon>Bacillati</taxon>
        <taxon>Actinomycetota</taxon>
        <taxon>Actinomycetes</taxon>
        <taxon>Geodermatophilales</taxon>
        <taxon>Geodermatophilaceae</taxon>
        <taxon>Klenkia</taxon>
    </lineage>
</organism>
<dbReference type="GO" id="GO:0003700">
    <property type="term" value="F:DNA-binding transcription factor activity"/>
    <property type="evidence" value="ECO:0007669"/>
    <property type="project" value="TreeGrafter"/>
</dbReference>
<proteinExistence type="predicted"/>